<reference evidence="2 3" key="1">
    <citation type="journal article" date="2019" name="Commun. Biol.">
        <title>The bagworm genome reveals a unique fibroin gene that provides high tensile strength.</title>
        <authorList>
            <person name="Kono N."/>
            <person name="Nakamura H."/>
            <person name="Ohtoshi R."/>
            <person name="Tomita M."/>
            <person name="Numata K."/>
            <person name="Arakawa K."/>
        </authorList>
    </citation>
    <scope>NUCLEOTIDE SEQUENCE [LARGE SCALE GENOMIC DNA]</scope>
</reference>
<dbReference type="Proteomes" id="UP000299102">
    <property type="component" value="Unassembled WGS sequence"/>
</dbReference>
<dbReference type="EMBL" id="BGZK01000338">
    <property type="protein sequence ID" value="GBP37778.1"/>
    <property type="molecule type" value="Genomic_DNA"/>
</dbReference>
<feature type="region of interest" description="Disordered" evidence="1">
    <location>
        <begin position="67"/>
        <end position="108"/>
    </location>
</feature>
<protein>
    <submittedName>
        <fullName evidence="2">Uncharacterized protein</fullName>
    </submittedName>
</protein>
<comment type="caution">
    <text evidence="2">The sequence shown here is derived from an EMBL/GenBank/DDBJ whole genome shotgun (WGS) entry which is preliminary data.</text>
</comment>
<organism evidence="2 3">
    <name type="scientific">Eumeta variegata</name>
    <name type="common">Bagworm moth</name>
    <name type="synonym">Eumeta japonica</name>
    <dbReference type="NCBI Taxonomy" id="151549"/>
    <lineage>
        <taxon>Eukaryota</taxon>
        <taxon>Metazoa</taxon>
        <taxon>Ecdysozoa</taxon>
        <taxon>Arthropoda</taxon>
        <taxon>Hexapoda</taxon>
        <taxon>Insecta</taxon>
        <taxon>Pterygota</taxon>
        <taxon>Neoptera</taxon>
        <taxon>Endopterygota</taxon>
        <taxon>Lepidoptera</taxon>
        <taxon>Glossata</taxon>
        <taxon>Ditrysia</taxon>
        <taxon>Tineoidea</taxon>
        <taxon>Psychidae</taxon>
        <taxon>Oiketicinae</taxon>
        <taxon>Eumeta</taxon>
    </lineage>
</organism>
<keyword evidence="3" id="KW-1185">Reference proteome</keyword>
<evidence type="ECO:0000256" key="1">
    <source>
        <dbReference type="SAM" id="MobiDB-lite"/>
    </source>
</evidence>
<evidence type="ECO:0000313" key="2">
    <source>
        <dbReference type="EMBL" id="GBP37778.1"/>
    </source>
</evidence>
<accession>A0A4C1VF83</accession>
<gene>
    <name evidence="2" type="ORF">EVAR_29980_1</name>
</gene>
<sequence length="122" mass="13309">MSDGIGKLHNNNNMFPHVWGLIEEALACEARICGAMSERVRGRGVSRVTSFRPLPACVDIHRMNPSSSTWSDHAVDHEPDDPSPFNFSPGSASDYATGPNLNSWSVQNINHSPAATPAWTHN</sequence>
<name>A0A4C1VF83_EUMVA</name>
<feature type="compositionally biased region" description="Polar residues" evidence="1">
    <location>
        <begin position="99"/>
        <end position="108"/>
    </location>
</feature>
<proteinExistence type="predicted"/>
<dbReference type="AlphaFoldDB" id="A0A4C1VF83"/>
<evidence type="ECO:0000313" key="3">
    <source>
        <dbReference type="Proteomes" id="UP000299102"/>
    </source>
</evidence>